<reference evidence="1 2" key="2">
    <citation type="journal article" date="2017" name="Front. Plant Sci.">
        <title>Gene Classification and Mining of Molecular Markers Useful in Red Clover (Trifolium pratense) Breeding.</title>
        <authorList>
            <person name="Istvanek J."/>
            <person name="Dluhosova J."/>
            <person name="Dluhos P."/>
            <person name="Patkova L."/>
            <person name="Nedelnik J."/>
            <person name="Repkova J."/>
        </authorList>
    </citation>
    <scope>NUCLEOTIDE SEQUENCE [LARGE SCALE GENOMIC DNA]</scope>
    <source>
        <strain evidence="2">cv. Tatra</strain>
        <tissue evidence="1">Young leaves</tissue>
    </source>
</reference>
<protein>
    <submittedName>
        <fullName evidence="1">Uncharacterized protein</fullName>
    </submittedName>
</protein>
<feature type="non-terminal residue" evidence="1">
    <location>
        <position position="30"/>
    </location>
</feature>
<dbReference type="Proteomes" id="UP000236291">
    <property type="component" value="Unassembled WGS sequence"/>
</dbReference>
<evidence type="ECO:0000313" key="1">
    <source>
        <dbReference type="EMBL" id="PNX60819.1"/>
    </source>
</evidence>
<organism evidence="1 2">
    <name type="scientific">Trifolium pratense</name>
    <name type="common">Red clover</name>
    <dbReference type="NCBI Taxonomy" id="57577"/>
    <lineage>
        <taxon>Eukaryota</taxon>
        <taxon>Viridiplantae</taxon>
        <taxon>Streptophyta</taxon>
        <taxon>Embryophyta</taxon>
        <taxon>Tracheophyta</taxon>
        <taxon>Spermatophyta</taxon>
        <taxon>Magnoliopsida</taxon>
        <taxon>eudicotyledons</taxon>
        <taxon>Gunneridae</taxon>
        <taxon>Pentapetalae</taxon>
        <taxon>rosids</taxon>
        <taxon>fabids</taxon>
        <taxon>Fabales</taxon>
        <taxon>Fabaceae</taxon>
        <taxon>Papilionoideae</taxon>
        <taxon>50 kb inversion clade</taxon>
        <taxon>NPAAA clade</taxon>
        <taxon>Hologalegina</taxon>
        <taxon>IRL clade</taxon>
        <taxon>Trifolieae</taxon>
        <taxon>Trifolium</taxon>
    </lineage>
</organism>
<sequence length="30" mass="3142">MIFSGSVPGDSGVAKAATTIVMEIFGRNRE</sequence>
<evidence type="ECO:0000313" key="2">
    <source>
        <dbReference type="Proteomes" id="UP000236291"/>
    </source>
</evidence>
<name>A0A2K3K3F6_TRIPR</name>
<proteinExistence type="predicted"/>
<dbReference type="AlphaFoldDB" id="A0A2K3K3F6"/>
<reference evidence="1 2" key="1">
    <citation type="journal article" date="2014" name="Am. J. Bot.">
        <title>Genome assembly and annotation for red clover (Trifolium pratense; Fabaceae).</title>
        <authorList>
            <person name="Istvanek J."/>
            <person name="Jaros M."/>
            <person name="Krenek A."/>
            <person name="Repkova J."/>
        </authorList>
    </citation>
    <scope>NUCLEOTIDE SEQUENCE [LARGE SCALE GENOMIC DNA]</scope>
    <source>
        <strain evidence="2">cv. Tatra</strain>
        <tissue evidence="1">Young leaves</tissue>
    </source>
</reference>
<dbReference type="EMBL" id="ASHM01083690">
    <property type="protein sequence ID" value="PNX60819.1"/>
    <property type="molecule type" value="Genomic_DNA"/>
</dbReference>
<accession>A0A2K3K3F6</accession>
<gene>
    <name evidence="1" type="ORF">L195_g052129</name>
</gene>
<comment type="caution">
    <text evidence="1">The sequence shown here is derived from an EMBL/GenBank/DDBJ whole genome shotgun (WGS) entry which is preliminary data.</text>
</comment>